<reference evidence="2" key="1">
    <citation type="submission" date="2023-08" db="EMBL/GenBank/DDBJ databases">
        <title>Functional and genomic diversity of the sorghum phyllosphere microbiome.</title>
        <authorList>
            <person name="Shade A."/>
        </authorList>
    </citation>
    <scope>NUCLEOTIDE SEQUENCE</scope>
    <source>
        <strain evidence="2">SORGH_AS_0974</strain>
    </source>
</reference>
<feature type="domain" description="NACHT" evidence="1">
    <location>
        <begin position="274"/>
        <end position="381"/>
    </location>
</feature>
<dbReference type="RefSeq" id="WP_309771819.1">
    <property type="nucleotide sequence ID" value="NZ_JAVIZC010000003.1"/>
</dbReference>
<protein>
    <recommendedName>
        <fullName evidence="1">NACHT domain-containing protein</fullName>
    </recommendedName>
</protein>
<name>A0AAJ2BII6_9HYPH</name>
<evidence type="ECO:0000313" key="3">
    <source>
        <dbReference type="Proteomes" id="UP001255601"/>
    </source>
</evidence>
<evidence type="ECO:0000313" key="2">
    <source>
        <dbReference type="EMBL" id="MDR6103429.1"/>
    </source>
</evidence>
<gene>
    <name evidence="2" type="ORF">QE369_003626</name>
</gene>
<sequence>MSIVLTPPVKKKNFANAGFNGILAVLEAIGPTGPNIPNVLQNLKAGYDALTGTPDDTVGSRAWVWAFKTITYAVADALKAQQGRAPLSRQKDDAVKKFLATACDFEGQQLTASALANPGLSPIFDKARQEFGNLVLQATTGADIGLETLYENFNESLRASSNRAVAEDPTYFKAIEDALTGLAGEGTRRDAHWARHAHWISQQFTDTPVFSPDEDEVIPLEKVYLPLRCYWHQSVKREQESGNERSEFHAHVGELHSVVHAWLNTDPRREPIRVVTGGPGSGKSSFARAFAHEVIKQGKHRVLFMQMQHMSVTGSLQDDIARYVDRRDTATGKSGSPGLPGNPFDWRKSDEKPILLIFDGLDELSTKEEDGERYARELLLALKLMLSPINTDGTPVRALVLGRNVACQAALAAANMSTHCLLNVAPIARMTADTLHPSSGTPSDVHDPEQLVGKDQREEYWQKWAPLKGLDPKKIPNVITAKSMEELNVEPLLLHLLMISSYSGDDWEIAANNKNVVYEDILLKIFERNKNKDHFRAAGVDQALFFGLMECLAIAAWRGNGRTGDESDFRLVRKLHLNRERQFKEFPAASLKSVALNIHTRAGQDDADSGFEFIHKSFGEYLAARGLLSHAIKTVGALEESEPEDIELQWCQLIGGAELTSEIINFLYNEACLRMQPETASAYKEKLTEFVDWVLIYGFSVHKAAPETGWSQLATNQRCALAALFATASAMAFVIPIGDWDAVEFNPHWTLNIKWPDAKNFTVKRKLYDVGVSDEHPVIGALRRLNLADTSLWDASLSRIDIEGADLRYARLNWSIFIGSNLSNVNMCCVNAAHTKFLFTDLRSSDLSYGDFEYSFFRSVEMRNCKLAGVNFSNADASSDDGFRAANTFTGSLVKGSIDFEGADLTGAFLHNADLSGALNLTVEALNSAIGDATTITPDYIDRSQIKWAETITKKQEPFFTQQQKHFERREKLRNLVGTGNS</sequence>
<dbReference type="Pfam" id="PF05729">
    <property type="entry name" value="NACHT"/>
    <property type="match status" value="1"/>
</dbReference>
<dbReference type="Proteomes" id="UP001255601">
    <property type="component" value="Unassembled WGS sequence"/>
</dbReference>
<dbReference type="Gene3D" id="3.40.50.300">
    <property type="entry name" value="P-loop containing nucleotide triphosphate hydrolases"/>
    <property type="match status" value="1"/>
</dbReference>
<dbReference type="SUPFAM" id="SSF52540">
    <property type="entry name" value="P-loop containing nucleoside triphosphate hydrolases"/>
    <property type="match status" value="1"/>
</dbReference>
<dbReference type="Pfam" id="PF00805">
    <property type="entry name" value="Pentapeptide"/>
    <property type="match status" value="3"/>
</dbReference>
<dbReference type="AlphaFoldDB" id="A0AAJ2BII6"/>
<dbReference type="InterPro" id="IPR001646">
    <property type="entry name" value="5peptide_repeat"/>
</dbReference>
<dbReference type="InterPro" id="IPR051082">
    <property type="entry name" value="Pentapeptide-BTB/POZ_domain"/>
</dbReference>
<comment type="caution">
    <text evidence="2">The sequence shown here is derived from an EMBL/GenBank/DDBJ whole genome shotgun (WGS) entry which is preliminary data.</text>
</comment>
<proteinExistence type="predicted"/>
<accession>A0AAJ2BII6</accession>
<dbReference type="Gene3D" id="2.160.20.80">
    <property type="entry name" value="E3 ubiquitin-protein ligase SopA"/>
    <property type="match status" value="1"/>
</dbReference>
<dbReference type="InterPro" id="IPR007111">
    <property type="entry name" value="NACHT_NTPase"/>
</dbReference>
<dbReference type="InterPro" id="IPR027417">
    <property type="entry name" value="P-loop_NTPase"/>
</dbReference>
<organism evidence="2 3">
    <name type="scientific">Agrobacterium larrymoorei</name>
    <dbReference type="NCBI Taxonomy" id="160699"/>
    <lineage>
        <taxon>Bacteria</taxon>
        <taxon>Pseudomonadati</taxon>
        <taxon>Pseudomonadota</taxon>
        <taxon>Alphaproteobacteria</taxon>
        <taxon>Hyphomicrobiales</taxon>
        <taxon>Rhizobiaceae</taxon>
        <taxon>Rhizobium/Agrobacterium group</taxon>
        <taxon>Agrobacterium</taxon>
    </lineage>
</organism>
<dbReference type="PANTHER" id="PTHR14136">
    <property type="entry name" value="BTB_POZ DOMAIN-CONTAINING PROTEIN KCTD9"/>
    <property type="match status" value="1"/>
</dbReference>
<dbReference type="SUPFAM" id="SSF141571">
    <property type="entry name" value="Pentapeptide repeat-like"/>
    <property type="match status" value="1"/>
</dbReference>
<dbReference type="PANTHER" id="PTHR14136:SF17">
    <property type="entry name" value="BTB_POZ DOMAIN-CONTAINING PROTEIN KCTD9"/>
    <property type="match status" value="1"/>
</dbReference>
<dbReference type="EMBL" id="JAVIZC010000003">
    <property type="protein sequence ID" value="MDR6103429.1"/>
    <property type="molecule type" value="Genomic_DNA"/>
</dbReference>
<evidence type="ECO:0000259" key="1">
    <source>
        <dbReference type="Pfam" id="PF05729"/>
    </source>
</evidence>